<evidence type="ECO:0000313" key="3">
    <source>
        <dbReference type="Proteomes" id="UP000067422"/>
    </source>
</evidence>
<dbReference type="Gene3D" id="2.60.40.10">
    <property type="entry name" value="Immunoglobulins"/>
    <property type="match status" value="1"/>
</dbReference>
<proteinExistence type="predicted"/>
<evidence type="ECO:0000313" key="2">
    <source>
        <dbReference type="EMBL" id="AMF96240.1"/>
    </source>
</evidence>
<dbReference type="InterPro" id="IPR013783">
    <property type="entry name" value="Ig-like_fold"/>
</dbReference>
<feature type="chain" id="PRO_5046532720" evidence="1">
    <location>
        <begin position="20"/>
        <end position="236"/>
    </location>
</feature>
<organism evidence="2 3">
    <name type="scientific">Vibrio harveyi</name>
    <name type="common">Beneckea harveyi</name>
    <dbReference type="NCBI Taxonomy" id="669"/>
    <lineage>
        <taxon>Bacteria</taxon>
        <taxon>Pseudomonadati</taxon>
        <taxon>Pseudomonadota</taxon>
        <taxon>Gammaproteobacteria</taxon>
        <taxon>Vibrionales</taxon>
        <taxon>Vibrionaceae</taxon>
        <taxon>Vibrio</taxon>
    </lineage>
</organism>
<name>A0ABN4KT41_VIBHA</name>
<feature type="signal peptide" evidence="1">
    <location>
        <begin position="1"/>
        <end position="19"/>
    </location>
</feature>
<reference evidence="2" key="1">
    <citation type="submission" date="2018-01" db="EMBL/GenBank/DDBJ databases">
        <title>FDA dAtabase for Regulatory Grade micrObial Sequences (FDA-ARGOS): Supporting development and validation of Infectious Disease Dx tests.</title>
        <authorList>
            <person name="Hoffmann M."/>
            <person name="Allard M."/>
            <person name="Evans P."/>
            <person name="Brown E."/>
            <person name="Tallon L."/>
            <person name="Sadzewicz L."/>
            <person name="Sengamalay N."/>
            <person name="Ott S."/>
            <person name="Godinez A."/>
            <person name="Nagaraj S."/>
            <person name="Vyas G."/>
            <person name="Aluvathingal J."/>
            <person name="Nadendla S."/>
            <person name="Geyer C."/>
            <person name="Sichtig H."/>
        </authorList>
    </citation>
    <scope>NUCLEOTIDE SEQUENCE</scope>
    <source>
        <strain evidence="2">FDAARGOS_107</strain>
    </source>
</reference>
<protein>
    <submittedName>
        <fullName evidence="2">Uncharacterized protein</fullName>
    </submittedName>
</protein>
<dbReference type="InterPro" id="IPR008962">
    <property type="entry name" value="PapD-like_sf"/>
</dbReference>
<dbReference type="RefSeq" id="WP_054395276.1">
    <property type="nucleotide sequence ID" value="NZ_CP014038.2"/>
</dbReference>
<sequence length="236" mass="26859">MFIKKILFLLIGIPLYSSANIQVSPLNVYVSNNNDRFLTVRSMSDQFQYVLLDSKIIVNPATENEKEEKYSYSDKDCALVFTPRKLVLPPGSTRKIKLLSTCVPSSEKVYRLNVSGVNDDTRKKTQLNNNEENTIKMSLSLSWGVLVHVLPNKTEVSFDIDESKLFNTGNISVRVNDITYFDRKGACEKEILDRKIYPEGGYIRLSKEKNCLTKIVAAEINYKTRSNKSKKAKVTL</sequence>
<evidence type="ECO:0000256" key="1">
    <source>
        <dbReference type="SAM" id="SignalP"/>
    </source>
</evidence>
<dbReference type="SUPFAM" id="SSF49354">
    <property type="entry name" value="PapD-like"/>
    <property type="match status" value="1"/>
</dbReference>
<gene>
    <name evidence="2" type="ORF">AL538_00130</name>
</gene>
<dbReference type="EMBL" id="CP014038">
    <property type="protein sequence ID" value="AMF96240.1"/>
    <property type="molecule type" value="Genomic_DNA"/>
</dbReference>
<dbReference type="Proteomes" id="UP000067422">
    <property type="component" value="Chromosome 1"/>
</dbReference>
<keyword evidence="1" id="KW-0732">Signal</keyword>
<keyword evidence="3" id="KW-1185">Reference proteome</keyword>
<accession>A0ABN4KT41</accession>